<proteinExistence type="predicted"/>
<feature type="signal peptide" evidence="1">
    <location>
        <begin position="1"/>
        <end position="21"/>
    </location>
</feature>
<dbReference type="WBParaSite" id="BPAG_0000809201-mRNA-1">
    <property type="protein sequence ID" value="BPAG_0000809201-mRNA-1"/>
    <property type="gene ID" value="BPAG_0000809201"/>
</dbReference>
<evidence type="ECO:0000256" key="1">
    <source>
        <dbReference type="SAM" id="SignalP"/>
    </source>
</evidence>
<protein>
    <submittedName>
        <fullName evidence="4">Secreted protein</fullName>
    </submittedName>
</protein>
<organism evidence="4">
    <name type="scientific">Brugia pahangi</name>
    <name type="common">Filarial nematode worm</name>
    <dbReference type="NCBI Taxonomy" id="6280"/>
    <lineage>
        <taxon>Eukaryota</taxon>
        <taxon>Metazoa</taxon>
        <taxon>Ecdysozoa</taxon>
        <taxon>Nematoda</taxon>
        <taxon>Chromadorea</taxon>
        <taxon>Rhabditida</taxon>
        <taxon>Spirurina</taxon>
        <taxon>Spiruromorpha</taxon>
        <taxon>Filarioidea</taxon>
        <taxon>Onchocercidae</taxon>
        <taxon>Brugia</taxon>
    </lineage>
</organism>
<feature type="chain" id="PRO_5043121987" evidence="1">
    <location>
        <begin position="22"/>
        <end position="98"/>
    </location>
</feature>
<gene>
    <name evidence="2" type="ORF">BPAG_LOCUS8054</name>
</gene>
<evidence type="ECO:0000313" key="3">
    <source>
        <dbReference type="Proteomes" id="UP000278627"/>
    </source>
</evidence>
<name>A0A0N4TIM5_BRUPA</name>
<keyword evidence="1" id="KW-0732">Signal</keyword>
<sequence>MGWSLAKSIWIAAFVSESVICSDPLLITHWSVDKRASICFYYYFVTTFLHITVEHENSNTLCQLLLQHEYRFHTNNRKVIIDTGDGSNFLTSKSLIAS</sequence>
<dbReference type="EMBL" id="UZAD01013130">
    <property type="protein sequence ID" value="VDN89240.1"/>
    <property type="molecule type" value="Genomic_DNA"/>
</dbReference>
<accession>A0A0N4TIM5</accession>
<evidence type="ECO:0000313" key="4">
    <source>
        <dbReference type="WBParaSite" id="BPAG_0000809201-mRNA-1"/>
    </source>
</evidence>
<reference evidence="2 3" key="2">
    <citation type="submission" date="2018-11" db="EMBL/GenBank/DDBJ databases">
        <authorList>
            <consortium name="Pathogen Informatics"/>
        </authorList>
    </citation>
    <scope>NUCLEOTIDE SEQUENCE [LARGE SCALE GENOMIC DNA]</scope>
</reference>
<keyword evidence="3" id="KW-1185">Reference proteome</keyword>
<evidence type="ECO:0000313" key="2">
    <source>
        <dbReference type="EMBL" id="VDN89240.1"/>
    </source>
</evidence>
<reference evidence="4" key="1">
    <citation type="submission" date="2017-02" db="UniProtKB">
        <authorList>
            <consortium name="WormBaseParasite"/>
        </authorList>
    </citation>
    <scope>IDENTIFICATION</scope>
</reference>
<dbReference type="Proteomes" id="UP000278627">
    <property type="component" value="Unassembled WGS sequence"/>
</dbReference>
<dbReference type="AlphaFoldDB" id="A0A0N4TIM5"/>